<evidence type="ECO:0000313" key="3">
    <source>
        <dbReference type="Proteomes" id="UP000694036"/>
    </source>
</evidence>
<evidence type="ECO:0000256" key="1">
    <source>
        <dbReference type="ARBA" id="ARBA00006018"/>
    </source>
</evidence>
<keyword evidence="3" id="KW-1185">Reference proteome</keyword>
<protein>
    <submittedName>
        <fullName evidence="2">[NiFe] hydrogenase metallocenter assembly protein HypC</fullName>
    </submittedName>
</protein>
<proteinExistence type="inferred from homology"/>
<dbReference type="GeneID" id="65557425"/>
<dbReference type="EMBL" id="CP077713">
    <property type="protein sequence ID" value="QXJ35532.1"/>
    <property type="molecule type" value="Genomic_DNA"/>
</dbReference>
<dbReference type="InterPro" id="IPR001109">
    <property type="entry name" value="Hydrogenase_HupF/HypC"/>
</dbReference>
<accession>A0A8F5C1U8</accession>
<dbReference type="GO" id="GO:0005506">
    <property type="term" value="F:iron ion binding"/>
    <property type="evidence" value="ECO:0007669"/>
    <property type="project" value="TreeGrafter"/>
</dbReference>
<organism evidence="2 3">
    <name type="scientific">Saccharolobus shibatae</name>
    <dbReference type="NCBI Taxonomy" id="2286"/>
    <lineage>
        <taxon>Archaea</taxon>
        <taxon>Thermoproteota</taxon>
        <taxon>Thermoprotei</taxon>
        <taxon>Sulfolobales</taxon>
        <taxon>Sulfolobaceae</taxon>
        <taxon>Saccharolobus</taxon>
    </lineage>
</organism>
<name>A0A8F5C1U8_9CREN</name>
<dbReference type="Proteomes" id="UP000694036">
    <property type="component" value="Chromosome"/>
</dbReference>
<dbReference type="GO" id="GO:0051604">
    <property type="term" value="P:protein maturation"/>
    <property type="evidence" value="ECO:0007669"/>
    <property type="project" value="TreeGrafter"/>
</dbReference>
<dbReference type="PANTHER" id="PTHR35177">
    <property type="entry name" value="HYDROGENASE MATURATION FACTOR HYBG"/>
    <property type="match status" value="1"/>
</dbReference>
<sequence length="112" mass="12240">MCWAVPAKVVSIESEVIATIDLGGNSLKKVAIGVDNLKIGDYVMVHAGVIIAKLTKEELIENIKYIAEQIREVAGIEEEDPDKAVNYYIEAIASILNDNTILKELEGGLNDR</sequence>
<dbReference type="RefSeq" id="WP_218258072.1">
    <property type="nucleotide sequence ID" value="NZ_CP077713.1"/>
</dbReference>
<dbReference type="PANTHER" id="PTHR35177:SF2">
    <property type="entry name" value="HYDROGENASE MATURATION FACTOR HYBG"/>
    <property type="match status" value="1"/>
</dbReference>
<comment type="similarity">
    <text evidence="1">Belongs to the HupF/HypC family.</text>
</comment>
<dbReference type="AlphaFoldDB" id="A0A8F5C1U8"/>
<reference evidence="2 3" key="1">
    <citation type="journal article" date="2021" name="Environ. Microbiol.">
        <title>New insights into the diversity and evolution of the archaeal mobilome from three complete genomes of Saccharolobus shibatae.</title>
        <authorList>
            <person name="Medvedeva S."/>
            <person name="Brandt D."/>
            <person name="Cvirkaite-Krupovic V."/>
            <person name="Liu Y."/>
            <person name="Severinov K."/>
            <person name="Ishino S."/>
            <person name="Ishino Y."/>
            <person name="Prangishvili D."/>
            <person name="Kalinowski J."/>
            <person name="Krupovic M."/>
        </authorList>
    </citation>
    <scope>NUCLEOTIDE SEQUENCE [LARGE SCALE GENOMIC DNA]</scope>
    <source>
        <strain evidence="2 3">S38A</strain>
    </source>
</reference>
<evidence type="ECO:0000313" key="2">
    <source>
        <dbReference type="EMBL" id="QXJ35532.1"/>
    </source>
</evidence>
<dbReference type="Pfam" id="PF01455">
    <property type="entry name" value="HupF_HypC"/>
    <property type="match status" value="1"/>
</dbReference>
<gene>
    <name evidence="2" type="ORF">J5U22_02079</name>
</gene>
<dbReference type="GO" id="GO:1902670">
    <property type="term" value="F:carbon dioxide binding"/>
    <property type="evidence" value="ECO:0007669"/>
    <property type="project" value="TreeGrafter"/>
</dbReference>